<reference evidence="2" key="1">
    <citation type="submission" date="2021-10" db="EMBL/GenBank/DDBJ databases">
        <title>Melipona bicolor Genome sequencing and assembly.</title>
        <authorList>
            <person name="Araujo N.S."/>
            <person name="Arias M.C."/>
        </authorList>
    </citation>
    <scope>NUCLEOTIDE SEQUENCE</scope>
    <source>
        <strain evidence="2">USP_2M_L1-L4_2017</strain>
        <tissue evidence="2">Whole body</tissue>
    </source>
</reference>
<evidence type="ECO:0000313" key="3">
    <source>
        <dbReference type="Proteomes" id="UP001177670"/>
    </source>
</evidence>
<feature type="compositionally biased region" description="Basic and acidic residues" evidence="1">
    <location>
        <begin position="58"/>
        <end position="92"/>
    </location>
</feature>
<proteinExistence type="predicted"/>
<name>A0AA40KNU8_9HYME</name>
<organism evidence="2 3">
    <name type="scientific">Melipona bicolor</name>
    <dbReference type="NCBI Taxonomy" id="60889"/>
    <lineage>
        <taxon>Eukaryota</taxon>
        <taxon>Metazoa</taxon>
        <taxon>Ecdysozoa</taxon>
        <taxon>Arthropoda</taxon>
        <taxon>Hexapoda</taxon>
        <taxon>Insecta</taxon>
        <taxon>Pterygota</taxon>
        <taxon>Neoptera</taxon>
        <taxon>Endopterygota</taxon>
        <taxon>Hymenoptera</taxon>
        <taxon>Apocrita</taxon>
        <taxon>Aculeata</taxon>
        <taxon>Apoidea</taxon>
        <taxon>Anthophila</taxon>
        <taxon>Apidae</taxon>
        <taxon>Melipona</taxon>
    </lineage>
</organism>
<dbReference type="EMBL" id="JAHYIQ010000012">
    <property type="protein sequence ID" value="KAK1127155.1"/>
    <property type="molecule type" value="Genomic_DNA"/>
</dbReference>
<dbReference type="AlphaFoldDB" id="A0AA40KNU8"/>
<gene>
    <name evidence="2" type="ORF">K0M31_003703</name>
</gene>
<accession>A0AA40KNU8</accession>
<sequence>MVGERWIEPLVGRIGVTETYASSKNSEDKFVDILQWIKMERRQRAVWFLGTAKPFCGVERRQEPRAKSQEPRARGETGRPGDREDDTRRPMMKDGSNGRRKGLRRREEGFTGCQRKRRVP</sequence>
<evidence type="ECO:0000313" key="2">
    <source>
        <dbReference type="EMBL" id="KAK1127155.1"/>
    </source>
</evidence>
<feature type="region of interest" description="Disordered" evidence="1">
    <location>
        <begin position="58"/>
        <end position="120"/>
    </location>
</feature>
<comment type="caution">
    <text evidence="2">The sequence shown here is derived from an EMBL/GenBank/DDBJ whole genome shotgun (WGS) entry which is preliminary data.</text>
</comment>
<keyword evidence="3" id="KW-1185">Reference proteome</keyword>
<evidence type="ECO:0000256" key="1">
    <source>
        <dbReference type="SAM" id="MobiDB-lite"/>
    </source>
</evidence>
<dbReference type="Proteomes" id="UP001177670">
    <property type="component" value="Unassembled WGS sequence"/>
</dbReference>
<protein>
    <submittedName>
        <fullName evidence="2">Uncharacterized protein</fullName>
    </submittedName>
</protein>